<keyword evidence="2" id="KW-1185">Reference proteome</keyword>
<organism evidence="1 2">
    <name type="scientific">Amycolatopsis panacis</name>
    <dbReference type="NCBI Taxonomy" id="2340917"/>
    <lineage>
        <taxon>Bacteria</taxon>
        <taxon>Bacillati</taxon>
        <taxon>Actinomycetota</taxon>
        <taxon>Actinomycetes</taxon>
        <taxon>Pseudonocardiales</taxon>
        <taxon>Pseudonocardiaceae</taxon>
        <taxon>Amycolatopsis</taxon>
    </lineage>
</organism>
<reference evidence="1 2" key="1">
    <citation type="submission" date="2018-09" db="EMBL/GenBank/DDBJ databases">
        <title>YIM PH 21725 draft genome.</title>
        <authorList>
            <person name="Miao C."/>
        </authorList>
    </citation>
    <scope>NUCLEOTIDE SEQUENCE [LARGE SCALE GENOMIC DNA]</scope>
    <source>
        <strain evidence="2">YIM PH21725</strain>
    </source>
</reference>
<evidence type="ECO:0000313" key="2">
    <source>
        <dbReference type="Proteomes" id="UP000285112"/>
    </source>
</evidence>
<dbReference type="Proteomes" id="UP000285112">
    <property type="component" value="Unassembled WGS sequence"/>
</dbReference>
<evidence type="ECO:0008006" key="3">
    <source>
        <dbReference type="Google" id="ProtNLM"/>
    </source>
</evidence>
<name>A0A419IBE4_9PSEU</name>
<gene>
    <name evidence="1" type="ORF">D5S19_00645</name>
</gene>
<dbReference type="EMBL" id="QZFV01000010">
    <property type="protein sequence ID" value="RJQ92317.1"/>
    <property type="molecule type" value="Genomic_DNA"/>
</dbReference>
<accession>A0A419IBE4</accession>
<dbReference type="AlphaFoldDB" id="A0A419IBE4"/>
<comment type="caution">
    <text evidence="1">The sequence shown here is derived from an EMBL/GenBank/DDBJ whole genome shotgun (WGS) entry which is preliminary data.</text>
</comment>
<sequence length="85" mass="9258">MLERVLGGFDDTCARDKALYLTWLATSYLQAHEVEQAAATLCRAHELAVGVASTRPGVRIAAVARKLDRHRDVPEVAAALDLVRS</sequence>
<proteinExistence type="predicted"/>
<evidence type="ECO:0000313" key="1">
    <source>
        <dbReference type="EMBL" id="RJQ92317.1"/>
    </source>
</evidence>
<protein>
    <recommendedName>
        <fullName evidence="3">XRE family transcriptional regulator</fullName>
    </recommendedName>
</protein>